<accession>A0A0E3SN30</accession>
<dbReference type="InterPro" id="IPR035986">
    <property type="entry name" value="PKD_dom_sf"/>
</dbReference>
<dbReference type="FunFam" id="2.60.40.10:FF:000270">
    <property type="entry name" value="Cell surface protein"/>
    <property type="match status" value="2"/>
</dbReference>
<dbReference type="Pfam" id="PF18911">
    <property type="entry name" value="PKD_4"/>
    <property type="match status" value="2"/>
</dbReference>
<keyword evidence="3" id="KW-1185">Reference proteome</keyword>
<dbReference type="Gene3D" id="2.60.40.10">
    <property type="entry name" value="Immunoglobulins"/>
    <property type="match status" value="2"/>
</dbReference>
<feature type="domain" description="PKD" evidence="1">
    <location>
        <begin position="344"/>
        <end position="425"/>
    </location>
</feature>
<dbReference type="SUPFAM" id="SSF69304">
    <property type="entry name" value="Tricorn protease N-terminal domain"/>
    <property type="match status" value="1"/>
</dbReference>
<dbReference type="InterPro" id="IPR022409">
    <property type="entry name" value="PKD/Chitinase_dom"/>
</dbReference>
<dbReference type="SMART" id="SM00089">
    <property type="entry name" value="PKD"/>
    <property type="match status" value="2"/>
</dbReference>
<dbReference type="PANTHER" id="PTHR36842">
    <property type="entry name" value="PROTEIN TOLB HOMOLOG"/>
    <property type="match status" value="1"/>
</dbReference>
<dbReference type="PANTHER" id="PTHR36842:SF1">
    <property type="entry name" value="PROTEIN TOLB"/>
    <property type="match status" value="1"/>
</dbReference>
<name>A0A0E3SN30_METBA</name>
<dbReference type="InterPro" id="IPR011042">
    <property type="entry name" value="6-blade_b-propeller_TolB-like"/>
</dbReference>
<dbReference type="HOGENOM" id="CLU_060888_0_0_2"/>
<dbReference type="InterPro" id="IPR000601">
    <property type="entry name" value="PKD_dom"/>
</dbReference>
<dbReference type="Proteomes" id="UP000033066">
    <property type="component" value="Chromosome"/>
</dbReference>
<dbReference type="CDD" id="cd00146">
    <property type="entry name" value="PKD"/>
    <property type="match status" value="2"/>
</dbReference>
<dbReference type="InterPro" id="IPR013783">
    <property type="entry name" value="Ig-like_fold"/>
</dbReference>
<gene>
    <name evidence="2" type="ORF">MSBR3_1930</name>
</gene>
<sequence length="425" mass="46635">MYDFSTKKESQISTSGMIHGSPAIYGNKIVWGDSTNYSSIHIYDISTQKDTEIPGNTEKPAIYGDKVVYDDYYNIYIYNLSTSQKTQVTPSGPVYYPAIYGNIIVWQGDSGAGNWNIYMYDLSTKKETQITTSGSAEGSTIYGNRIVYADTRNGNTDIYMYNVSTKKETQITSSPDVQAFPAIYGDRIVWEDDGGKDDGGTNHGIYMYDISTNQKMKISAKGSAYSPAIYGNSIVWQYNNEKWKSDIYMATVGVPQPKSPVAAFSASQTSGYAPLKVKFTDKSANSPTSWKWSFGDGKTSTVKSPAYTYTKAGKYTVSLTVKNVAGTSTKTVKNYIVVNTLKSPVAAFSASPRSGKAPLKVQFTDKSSNNPTSWKWSFGDKTYSTAKNPVHTYSKAGKYTVSLTVKNAKGSNTKTISGYIVIAKK</sequence>
<evidence type="ECO:0000259" key="1">
    <source>
        <dbReference type="PROSITE" id="PS50093"/>
    </source>
</evidence>
<dbReference type="EMBL" id="CP009517">
    <property type="protein sequence ID" value="AKB82508.1"/>
    <property type="molecule type" value="Genomic_DNA"/>
</dbReference>
<dbReference type="Gene3D" id="2.120.10.30">
    <property type="entry name" value="TolB, C-terminal domain"/>
    <property type="match status" value="1"/>
</dbReference>
<dbReference type="NCBIfam" id="TIGR04275">
    <property type="entry name" value="beta_prop_Msarc"/>
    <property type="match status" value="5"/>
</dbReference>
<dbReference type="AlphaFoldDB" id="A0A0E3SN30"/>
<dbReference type="PATRIC" id="fig|1434107.4.peg.2477"/>
<protein>
    <recommendedName>
        <fullName evidence="1">PKD domain-containing protein</fullName>
    </recommendedName>
</protein>
<dbReference type="PROSITE" id="PS50093">
    <property type="entry name" value="PKD"/>
    <property type="match status" value="2"/>
</dbReference>
<dbReference type="InterPro" id="IPR027618">
    <property type="entry name" value="Beta_prop_Msarc"/>
</dbReference>
<evidence type="ECO:0000313" key="2">
    <source>
        <dbReference type="EMBL" id="AKB82508.1"/>
    </source>
</evidence>
<proteinExistence type="predicted"/>
<dbReference type="SUPFAM" id="SSF49299">
    <property type="entry name" value="PKD domain"/>
    <property type="match status" value="2"/>
</dbReference>
<dbReference type="KEGG" id="mbak:MSBR3_1930"/>
<organism evidence="2 3">
    <name type="scientific">Methanosarcina barkeri 3</name>
    <dbReference type="NCBI Taxonomy" id="1434107"/>
    <lineage>
        <taxon>Archaea</taxon>
        <taxon>Methanobacteriati</taxon>
        <taxon>Methanobacteriota</taxon>
        <taxon>Stenosarchaea group</taxon>
        <taxon>Methanomicrobia</taxon>
        <taxon>Methanosarcinales</taxon>
        <taxon>Methanosarcinaceae</taxon>
        <taxon>Methanosarcina</taxon>
    </lineage>
</organism>
<feature type="domain" description="PKD" evidence="1">
    <location>
        <begin position="260"/>
        <end position="338"/>
    </location>
</feature>
<reference evidence="2" key="1">
    <citation type="submission" date="2014-07" db="EMBL/GenBank/DDBJ databases">
        <title>Methanogenic archaea and the global carbon cycle.</title>
        <authorList>
            <person name="Henriksen J.R."/>
            <person name="Luke J."/>
            <person name="Reinhart S."/>
            <person name="Benedict M.N."/>
            <person name="Youngblut N.D."/>
            <person name="Metcalf M.E."/>
            <person name="Whitaker R.J."/>
            <person name="Metcalf W.W."/>
        </authorList>
    </citation>
    <scope>NUCLEOTIDE SEQUENCE [LARGE SCALE GENOMIC DNA]</scope>
    <source>
        <strain evidence="2">3</strain>
    </source>
</reference>
<evidence type="ECO:0000313" key="3">
    <source>
        <dbReference type="Proteomes" id="UP000033066"/>
    </source>
</evidence>